<feature type="transmembrane region" description="Helical" evidence="1">
    <location>
        <begin position="75"/>
        <end position="94"/>
    </location>
</feature>
<reference evidence="2 3" key="1">
    <citation type="journal article" date="2010" name="Stand. Genomic Sci.">
        <title>Complete genome sequence of Ferrimonas balearica type strain (PAT).</title>
        <authorList>
            <person name="Nolan M."/>
            <person name="Sikorski J."/>
            <person name="Davenport K."/>
            <person name="Lucas S."/>
            <person name="Glavina Del Rio T."/>
            <person name="Tice H."/>
            <person name="Cheng J."/>
            <person name="Goodwin L."/>
            <person name="Pitluck S."/>
            <person name="Liolios K."/>
            <person name="Ivanova N."/>
            <person name="Mavromatis K."/>
            <person name="Ovchinnikova G."/>
            <person name="Pati A."/>
            <person name="Chen A."/>
            <person name="Palaniappan K."/>
            <person name="Land M."/>
            <person name="Hauser L."/>
            <person name="Chang Y."/>
            <person name="Jeffries C."/>
            <person name="Tapia R."/>
            <person name="Brettin T."/>
            <person name="Detter J."/>
            <person name="Han C."/>
            <person name="Yasawong M."/>
            <person name="Rohde M."/>
            <person name="Tindall B."/>
            <person name="Goker M."/>
            <person name="Woyke T."/>
            <person name="Bristow J."/>
            <person name="Eisen J."/>
            <person name="Markowitz V."/>
            <person name="Hugenholtz P."/>
            <person name="Kyrpides N."/>
            <person name="Klenk H."/>
            <person name="Lapidus A."/>
        </authorList>
    </citation>
    <scope>NUCLEOTIDE SEQUENCE [LARGE SCALE GENOMIC DNA]</scope>
    <source>
        <strain evidence="3">DSM 9799 / CCM 4581 / KCTC 23876 / PAT</strain>
    </source>
</reference>
<proteinExistence type="predicted"/>
<dbReference type="AlphaFoldDB" id="E1SP55"/>
<dbReference type="Proteomes" id="UP000006683">
    <property type="component" value="Chromosome"/>
</dbReference>
<keyword evidence="1" id="KW-0472">Membrane</keyword>
<dbReference type="KEGG" id="fbl:Fbal_1476"/>
<gene>
    <name evidence="2" type="ordered locus">Fbal_1476</name>
</gene>
<evidence type="ECO:0000256" key="1">
    <source>
        <dbReference type="SAM" id="Phobius"/>
    </source>
</evidence>
<protein>
    <recommendedName>
        <fullName evidence="4">DUF2878 domain-containing protein</fullName>
    </recommendedName>
</protein>
<dbReference type="GeneID" id="67181695"/>
<dbReference type="RefSeq" id="WP_013344986.1">
    <property type="nucleotide sequence ID" value="NC_014541.1"/>
</dbReference>
<name>E1SP55_FERBD</name>
<evidence type="ECO:0008006" key="4">
    <source>
        <dbReference type="Google" id="ProtNLM"/>
    </source>
</evidence>
<evidence type="ECO:0000313" key="3">
    <source>
        <dbReference type="Proteomes" id="UP000006683"/>
    </source>
</evidence>
<sequence length="165" mass="17411">MNRRLIAVLVLFDINWALAVFGQQDTLLWQALTTVAMVACARGWRLGGLAIAAIGMAFDGLLIQQQVLSLTGSPVAMPIHLALLWVGFGLTLAACHQRLPRSPWALALVGGVIGALGYFLGVQFGALQLAPTTALGVIIIGVGWAALFPLCRALFTTVSPIAHGR</sequence>
<dbReference type="STRING" id="550540.Fbal_1476"/>
<feature type="transmembrane region" description="Helical" evidence="1">
    <location>
        <begin position="43"/>
        <end position="63"/>
    </location>
</feature>
<feature type="transmembrane region" description="Helical" evidence="1">
    <location>
        <begin position="134"/>
        <end position="155"/>
    </location>
</feature>
<keyword evidence="1" id="KW-1133">Transmembrane helix</keyword>
<dbReference type="InterPro" id="IPR021306">
    <property type="entry name" value="DUF2878"/>
</dbReference>
<feature type="transmembrane region" description="Helical" evidence="1">
    <location>
        <begin position="106"/>
        <end position="127"/>
    </location>
</feature>
<dbReference type="OrthoDB" id="21939at2"/>
<dbReference type="EMBL" id="CP002209">
    <property type="protein sequence ID" value="ADN75680.1"/>
    <property type="molecule type" value="Genomic_DNA"/>
</dbReference>
<keyword evidence="3" id="KW-1185">Reference proteome</keyword>
<evidence type="ECO:0000313" key="2">
    <source>
        <dbReference type="EMBL" id="ADN75680.1"/>
    </source>
</evidence>
<organism evidence="2 3">
    <name type="scientific">Ferrimonas balearica (strain DSM 9799 / CCM 4581 / KCTC 23876 / PAT)</name>
    <dbReference type="NCBI Taxonomy" id="550540"/>
    <lineage>
        <taxon>Bacteria</taxon>
        <taxon>Pseudomonadati</taxon>
        <taxon>Pseudomonadota</taxon>
        <taxon>Gammaproteobacteria</taxon>
        <taxon>Alteromonadales</taxon>
        <taxon>Ferrimonadaceae</taxon>
        <taxon>Ferrimonas</taxon>
    </lineage>
</organism>
<keyword evidence="1" id="KW-0812">Transmembrane</keyword>
<accession>E1SP55</accession>
<dbReference type="Pfam" id="PF11086">
    <property type="entry name" value="DUF2878"/>
    <property type="match status" value="1"/>
</dbReference>
<dbReference type="HOGENOM" id="CLU_110723_2_0_6"/>